<dbReference type="GO" id="GO:0016829">
    <property type="term" value="F:lyase activity"/>
    <property type="evidence" value="ECO:0007669"/>
    <property type="project" value="UniProtKB-KW"/>
</dbReference>
<keyword evidence="1" id="KW-0413">Isomerase</keyword>
<evidence type="ECO:0000313" key="4">
    <source>
        <dbReference type="EMBL" id="TRZ01005.1"/>
    </source>
</evidence>
<keyword evidence="5" id="KW-1185">Reference proteome</keyword>
<evidence type="ECO:0000256" key="2">
    <source>
        <dbReference type="ARBA" id="ARBA00023239"/>
    </source>
</evidence>
<comment type="caution">
    <text evidence="4">The sequence shown here is derived from an EMBL/GenBank/DDBJ whole genome shotgun (WGS) entry which is preliminary data.</text>
</comment>
<keyword evidence="3" id="KW-0511">Multifunctional enzyme</keyword>
<evidence type="ECO:0000256" key="3">
    <source>
        <dbReference type="ARBA" id="ARBA00023268"/>
    </source>
</evidence>
<evidence type="ECO:0000313" key="5">
    <source>
        <dbReference type="Proteomes" id="UP000316079"/>
    </source>
</evidence>
<organism evidence="4 5">
    <name type="scientific">Danionella cerebrum</name>
    <dbReference type="NCBI Taxonomy" id="2873325"/>
    <lineage>
        <taxon>Eukaryota</taxon>
        <taxon>Metazoa</taxon>
        <taxon>Chordata</taxon>
        <taxon>Craniata</taxon>
        <taxon>Vertebrata</taxon>
        <taxon>Euteleostomi</taxon>
        <taxon>Actinopterygii</taxon>
        <taxon>Neopterygii</taxon>
        <taxon>Teleostei</taxon>
        <taxon>Ostariophysi</taxon>
        <taxon>Cypriniformes</taxon>
        <taxon>Danionidae</taxon>
        <taxon>Danioninae</taxon>
        <taxon>Danionella</taxon>
    </lineage>
</organism>
<protein>
    <submittedName>
        <fullName evidence="4">Uncharacterized protein</fullName>
    </submittedName>
</protein>
<dbReference type="GO" id="GO:0016853">
    <property type="term" value="F:isomerase activity"/>
    <property type="evidence" value="ECO:0007669"/>
    <property type="project" value="UniProtKB-KW"/>
</dbReference>
<dbReference type="EMBL" id="SRMA01024183">
    <property type="protein sequence ID" value="TRZ01005.1"/>
    <property type="molecule type" value="Genomic_DNA"/>
</dbReference>
<dbReference type="OrthoDB" id="2018133at2759"/>
<gene>
    <name evidence="4" type="ORF">DNTS_020624</name>
</gene>
<dbReference type="STRING" id="623744.A0A553RFN9"/>
<proteinExistence type="predicted"/>
<keyword evidence="2" id="KW-0456">Lyase</keyword>
<dbReference type="Proteomes" id="UP000316079">
    <property type="component" value="Unassembled WGS sequence"/>
</dbReference>
<evidence type="ECO:0000256" key="1">
    <source>
        <dbReference type="ARBA" id="ARBA00023235"/>
    </source>
</evidence>
<dbReference type="GO" id="GO:0006635">
    <property type="term" value="P:fatty acid beta-oxidation"/>
    <property type="evidence" value="ECO:0007669"/>
    <property type="project" value="TreeGrafter"/>
</dbReference>
<dbReference type="GO" id="GO:0005777">
    <property type="term" value="C:peroxisome"/>
    <property type="evidence" value="ECO:0007669"/>
    <property type="project" value="TreeGrafter"/>
</dbReference>
<reference evidence="4 5" key="1">
    <citation type="journal article" date="2019" name="Sci. Data">
        <title>Hybrid genome assembly and annotation of Danionella translucida.</title>
        <authorList>
            <person name="Kadobianskyi M."/>
            <person name="Schulze L."/>
            <person name="Schuelke M."/>
            <person name="Judkewitz B."/>
        </authorList>
    </citation>
    <scope>NUCLEOTIDE SEQUENCE [LARGE SCALE GENOMIC DNA]</scope>
    <source>
        <strain evidence="4 5">Bolton</strain>
    </source>
</reference>
<dbReference type="GO" id="GO:0003857">
    <property type="term" value="F:(3S)-3-hydroxyacyl-CoA dehydrogenase (NAD+) activity"/>
    <property type="evidence" value="ECO:0007669"/>
    <property type="project" value="TreeGrafter"/>
</dbReference>
<dbReference type="PANTHER" id="PTHR23309">
    <property type="entry name" value="3-HYDROXYACYL-COA DEHYROGENASE"/>
    <property type="match status" value="1"/>
</dbReference>
<dbReference type="Gene3D" id="6.10.250.1420">
    <property type="match status" value="1"/>
</dbReference>
<name>A0A553RFN9_9TELE</name>
<accession>A0A553RFN9</accession>
<dbReference type="PANTHER" id="PTHR23309:SF49">
    <property type="entry name" value="PEROXISOMAL BIFUNCTIONAL ENZYME"/>
    <property type="match status" value="1"/>
</dbReference>
<sequence length="163" mass="17749">MSFTGKPLSSRRLSTLTTPCPHDLDALLETVTKQVQKKARGMKAPLACIEAVRASTMPYNQGIKRESELMATLFNSDQARALQYSFFAQRTAGKWTLPSGAQWIDCKPRDIQSVAVIGVCLLDQGLFRTIDITNGLVGVVSVEDFSLVLPLMFLSLAPSSAAL</sequence>
<dbReference type="AlphaFoldDB" id="A0A553RFN9"/>